<dbReference type="STRING" id="694573.A0A194UTP1"/>
<sequence length="597" mass="67386">MDDSGKPYHDRDRWHTDIEDYWPRRLLNIPTMTSYERSGKGTYGTVEFPRYSILSYTWGRWQTQSLDPDHNTSDKASSRALPVSGTTWAIPSVNEDHFTVEAFQRVVYQIGCSTLEHEEAIEWAWIDVACIDQEDSVVKMDEVGRQVSIFRNASRAYVWLSRIPRDALNYAMYILRRAGGDFSLNPWSQEADILLPVLRVIRQSIVTVLDDPWFSSLWTLQELMMRHDAVILSREAIPVPITGYAGQDPVDLNFLMQCCVNIQKEVARKAVGDYQIQGVNLPSEVRDLLSDIEDRIYCSGLPFALLTSNPNVQYGAARFRKTSFTEDRIYGIMQIYDIRVGQSIRTNEKPTLDELVKEFGLAINVRSPVMGQLFVHTAEPRAGLSWCISEDSGVPDWLHTLTEPQERCTVSLREGSPAGTPVVVATGPCCTFSGFYGASTTAGSKPMLEIFLDHTTNQLLGGPASSDMSFRRRGLRRNPDAWQQRGAALLKRFGSDGLVVMLLGESRLPMPRLNSTWGQYYGMLLRRVGAPPGCPAAYQRLGLICWRDLILPSPSDEGPKRFSEGQEVFRTDQEVRLLYLETLDKLFSGPSEDLVLV</sequence>
<evidence type="ECO:0000259" key="1">
    <source>
        <dbReference type="Pfam" id="PF06985"/>
    </source>
</evidence>
<dbReference type="Proteomes" id="UP000078576">
    <property type="component" value="Unassembled WGS sequence"/>
</dbReference>
<keyword evidence="3" id="KW-1185">Reference proteome</keyword>
<dbReference type="Pfam" id="PF06985">
    <property type="entry name" value="HET"/>
    <property type="match status" value="1"/>
</dbReference>
<dbReference type="EMBL" id="KN714677">
    <property type="protein sequence ID" value="KUI54989.1"/>
    <property type="molecule type" value="Genomic_DNA"/>
</dbReference>
<name>A0A194UTP1_CYTMA</name>
<evidence type="ECO:0000313" key="3">
    <source>
        <dbReference type="Proteomes" id="UP000078576"/>
    </source>
</evidence>
<dbReference type="PANTHER" id="PTHR24148">
    <property type="entry name" value="ANKYRIN REPEAT DOMAIN-CONTAINING PROTEIN 39 HOMOLOG-RELATED"/>
    <property type="match status" value="1"/>
</dbReference>
<dbReference type="OrthoDB" id="2157530at2759"/>
<gene>
    <name evidence="2" type="ORF">VP1G_02333</name>
</gene>
<dbReference type="InterPro" id="IPR010730">
    <property type="entry name" value="HET"/>
</dbReference>
<dbReference type="AlphaFoldDB" id="A0A194UTP1"/>
<organism evidence="2 3">
    <name type="scientific">Cytospora mali</name>
    <name type="common">Apple Valsa canker fungus</name>
    <name type="synonym">Valsa mali</name>
    <dbReference type="NCBI Taxonomy" id="578113"/>
    <lineage>
        <taxon>Eukaryota</taxon>
        <taxon>Fungi</taxon>
        <taxon>Dikarya</taxon>
        <taxon>Ascomycota</taxon>
        <taxon>Pezizomycotina</taxon>
        <taxon>Sordariomycetes</taxon>
        <taxon>Sordariomycetidae</taxon>
        <taxon>Diaporthales</taxon>
        <taxon>Cytosporaceae</taxon>
        <taxon>Cytospora</taxon>
    </lineage>
</organism>
<accession>A0A194UTP1</accession>
<proteinExistence type="predicted"/>
<reference evidence="3" key="1">
    <citation type="submission" date="2014-12" db="EMBL/GenBank/DDBJ databases">
        <title>Genome Sequence of Valsa Canker Pathogens Uncovers a Specific Adaption of Colonization on Woody Bark.</title>
        <authorList>
            <person name="Yin Z."/>
            <person name="Liu H."/>
            <person name="Gao X."/>
            <person name="Li Z."/>
            <person name="Song N."/>
            <person name="Ke X."/>
            <person name="Dai Q."/>
            <person name="Wu Y."/>
            <person name="Sun Y."/>
            <person name="Xu J.-R."/>
            <person name="Kang Z.K."/>
            <person name="Wang L."/>
            <person name="Huang L."/>
        </authorList>
    </citation>
    <scope>NUCLEOTIDE SEQUENCE [LARGE SCALE GENOMIC DNA]</scope>
    <source>
        <strain evidence="3">SXYL134</strain>
    </source>
</reference>
<dbReference type="PANTHER" id="PTHR24148:SF64">
    <property type="entry name" value="HETEROKARYON INCOMPATIBILITY DOMAIN-CONTAINING PROTEIN"/>
    <property type="match status" value="1"/>
</dbReference>
<feature type="domain" description="Heterokaryon incompatibility" evidence="1">
    <location>
        <begin position="51"/>
        <end position="222"/>
    </location>
</feature>
<protein>
    <recommendedName>
        <fullName evidence="1">Heterokaryon incompatibility domain-containing protein</fullName>
    </recommendedName>
</protein>
<dbReference type="InterPro" id="IPR052895">
    <property type="entry name" value="HetReg/Transcr_Mod"/>
</dbReference>
<evidence type="ECO:0000313" key="2">
    <source>
        <dbReference type="EMBL" id="KUI54989.1"/>
    </source>
</evidence>